<dbReference type="InterPro" id="IPR050104">
    <property type="entry name" value="FMN-dep_NADH:Q_OxRdtase_AzoR1"/>
</dbReference>
<dbReference type="Proteomes" id="UP001156691">
    <property type="component" value="Unassembled WGS sequence"/>
</dbReference>
<dbReference type="EC" id="1.7.1.17" evidence="6"/>
<feature type="binding site" evidence="6">
    <location>
        <begin position="14"/>
        <end position="16"/>
    </location>
    <ligand>
        <name>FMN</name>
        <dbReference type="ChEBI" id="CHEBI:58210"/>
    </ligand>
</feature>
<feature type="domain" description="Flavodoxin-like fold" evidence="7">
    <location>
        <begin position="1"/>
        <end position="192"/>
    </location>
</feature>
<comment type="subunit">
    <text evidence="6">Homodimer.</text>
</comment>
<keyword evidence="4 6" id="KW-0520">NAD</keyword>
<dbReference type="EMBL" id="BSNS01000003">
    <property type="protein sequence ID" value="GLQ53309.1"/>
    <property type="molecule type" value="Genomic_DNA"/>
</dbReference>
<dbReference type="PANTHER" id="PTHR43741">
    <property type="entry name" value="FMN-DEPENDENT NADH-AZOREDUCTASE 1"/>
    <property type="match status" value="1"/>
</dbReference>
<dbReference type="SUPFAM" id="SSF52218">
    <property type="entry name" value="Flavoproteins"/>
    <property type="match status" value="1"/>
</dbReference>
<keyword evidence="1 6" id="KW-0285">Flavoprotein</keyword>
<keyword evidence="2 6" id="KW-0288">FMN</keyword>
<evidence type="ECO:0000256" key="3">
    <source>
        <dbReference type="ARBA" id="ARBA00023002"/>
    </source>
</evidence>
<dbReference type="PANTHER" id="PTHR43741:SF4">
    <property type="entry name" value="FMN-DEPENDENT NADH:QUINONE OXIDOREDUCTASE"/>
    <property type="match status" value="1"/>
</dbReference>
<dbReference type="Pfam" id="PF02525">
    <property type="entry name" value="Flavodoxin_2"/>
    <property type="match status" value="1"/>
</dbReference>
<name>A0ABQ5W0H0_9HYPH</name>
<feature type="binding site" evidence="6">
    <location>
        <begin position="93"/>
        <end position="96"/>
    </location>
    <ligand>
        <name>FMN</name>
        <dbReference type="ChEBI" id="CHEBI:58210"/>
    </ligand>
</feature>
<feature type="binding site" evidence="6">
    <location>
        <begin position="137"/>
        <end position="140"/>
    </location>
    <ligand>
        <name>FMN</name>
        <dbReference type="ChEBI" id="CHEBI:58210"/>
    </ligand>
</feature>
<dbReference type="HAMAP" id="MF_01216">
    <property type="entry name" value="Azoreductase_type1"/>
    <property type="match status" value="1"/>
</dbReference>
<dbReference type="EC" id="1.6.5.-" evidence="6"/>
<comment type="similarity">
    <text evidence="6">Belongs to the azoreductase type 1 family.</text>
</comment>
<dbReference type="InterPro" id="IPR003680">
    <property type="entry name" value="Flavodoxin_fold"/>
</dbReference>
<organism evidence="8 9">
    <name type="scientific">Devosia nitrariae</name>
    <dbReference type="NCBI Taxonomy" id="2071872"/>
    <lineage>
        <taxon>Bacteria</taxon>
        <taxon>Pseudomonadati</taxon>
        <taxon>Pseudomonadota</taxon>
        <taxon>Alphaproteobacteria</taxon>
        <taxon>Hyphomicrobiales</taxon>
        <taxon>Devosiaceae</taxon>
        <taxon>Devosia</taxon>
    </lineage>
</organism>
<accession>A0ABQ5W0H0</accession>
<feature type="binding site" evidence="6">
    <location>
        <position position="9"/>
    </location>
    <ligand>
        <name>FMN</name>
        <dbReference type="ChEBI" id="CHEBI:58210"/>
    </ligand>
</feature>
<reference evidence="9" key="1">
    <citation type="journal article" date="2019" name="Int. J. Syst. Evol. Microbiol.">
        <title>The Global Catalogue of Microorganisms (GCM) 10K type strain sequencing project: providing services to taxonomists for standard genome sequencing and annotation.</title>
        <authorList>
            <consortium name="The Broad Institute Genomics Platform"/>
            <consortium name="The Broad Institute Genome Sequencing Center for Infectious Disease"/>
            <person name="Wu L."/>
            <person name="Ma J."/>
        </authorList>
    </citation>
    <scope>NUCLEOTIDE SEQUENCE [LARGE SCALE GENOMIC DNA]</scope>
    <source>
        <strain evidence="9">NBRC 112416</strain>
    </source>
</reference>
<dbReference type="Gene3D" id="3.40.50.360">
    <property type="match status" value="1"/>
</dbReference>
<comment type="function">
    <text evidence="6">Quinone reductase that provides resistance to thiol-specific stress caused by electrophilic quinones.</text>
</comment>
<comment type="catalytic activity">
    <reaction evidence="5">
        <text>N,N-dimethyl-1,4-phenylenediamine + anthranilate + 2 NAD(+) = 2-(4-dimethylaminophenyl)diazenylbenzoate + 2 NADH + 2 H(+)</text>
        <dbReference type="Rhea" id="RHEA:55872"/>
        <dbReference type="ChEBI" id="CHEBI:15378"/>
        <dbReference type="ChEBI" id="CHEBI:15783"/>
        <dbReference type="ChEBI" id="CHEBI:16567"/>
        <dbReference type="ChEBI" id="CHEBI:57540"/>
        <dbReference type="ChEBI" id="CHEBI:57945"/>
        <dbReference type="ChEBI" id="CHEBI:71579"/>
        <dbReference type="EC" id="1.7.1.17"/>
    </reaction>
    <physiologicalReaction direction="right-to-left" evidence="5">
        <dbReference type="Rhea" id="RHEA:55874"/>
    </physiologicalReaction>
</comment>
<keyword evidence="9" id="KW-1185">Reference proteome</keyword>
<evidence type="ECO:0000256" key="6">
    <source>
        <dbReference type="HAMAP-Rule" id="MF_01216"/>
    </source>
</evidence>
<dbReference type="InterPro" id="IPR029039">
    <property type="entry name" value="Flavoprotein-like_sf"/>
</dbReference>
<comment type="function">
    <text evidence="6">Also exhibits azoreductase activity. Catalyzes the reductive cleavage of the azo bond in aromatic azo compounds to the corresponding amines.</text>
</comment>
<dbReference type="InterPro" id="IPR023048">
    <property type="entry name" value="NADH:quinone_OxRdtase_FMN_depd"/>
</dbReference>
<evidence type="ECO:0000256" key="4">
    <source>
        <dbReference type="ARBA" id="ARBA00023027"/>
    </source>
</evidence>
<evidence type="ECO:0000313" key="9">
    <source>
        <dbReference type="Proteomes" id="UP001156691"/>
    </source>
</evidence>
<evidence type="ECO:0000256" key="1">
    <source>
        <dbReference type="ARBA" id="ARBA00022630"/>
    </source>
</evidence>
<protein>
    <recommendedName>
        <fullName evidence="6">FMN dependent NADH:quinone oxidoreductase</fullName>
        <ecNumber evidence="6">1.6.5.-</ecNumber>
    </recommendedName>
    <alternativeName>
        <fullName evidence="6">Azo-dye reductase</fullName>
    </alternativeName>
    <alternativeName>
        <fullName evidence="6">FMN-dependent NADH-azo compound oxidoreductase</fullName>
    </alternativeName>
    <alternativeName>
        <fullName evidence="6">FMN-dependent NADH-azoreductase</fullName>
        <ecNumber evidence="6">1.7.1.17</ecNumber>
    </alternativeName>
</protein>
<evidence type="ECO:0000313" key="8">
    <source>
        <dbReference type="EMBL" id="GLQ53309.1"/>
    </source>
</evidence>
<keyword evidence="3 6" id="KW-0560">Oxidoreductase</keyword>
<comment type="cofactor">
    <cofactor evidence="6">
        <name>FMN</name>
        <dbReference type="ChEBI" id="CHEBI:58210"/>
    </cofactor>
    <text evidence="6">Binds 1 FMN per subunit.</text>
</comment>
<dbReference type="RefSeq" id="WP_284338764.1">
    <property type="nucleotide sequence ID" value="NZ_BSNS01000003.1"/>
</dbReference>
<evidence type="ECO:0000256" key="2">
    <source>
        <dbReference type="ARBA" id="ARBA00022643"/>
    </source>
</evidence>
<gene>
    <name evidence="6" type="primary">azoR</name>
    <name evidence="8" type="ORF">GCM10010862_05670</name>
</gene>
<comment type="caution">
    <text evidence="8">The sequence shown here is derived from an EMBL/GenBank/DDBJ whole genome shotgun (WGS) entry which is preliminary data.</text>
</comment>
<evidence type="ECO:0000259" key="7">
    <source>
        <dbReference type="Pfam" id="PF02525"/>
    </source>
</evidence>
<comment type="catalytic activity">
    <reaction evidence="6">
        <text>2 a quinone + NADH + H(+) = 2 a 1,4-benzosemiquinone + NAD(+)</text>
        <dbReference type="Rhea" id="RHEA:65952"/>
        <dbReference type="ChEBI" id="CHEBI:15378"/>
        <dbReference type="ChEBI" id="CHEBI:57540"/>
        <dbReference type="ChEBI" id="CHEBI:57945"/>
        <dbReference type="ChEBI" id="CHEBI:132124"/>
        <dbReference type="ChEBI" id="CHEBI:134225"/>
    </reaction>
</comment>
<evidence type="ECO:0000256" key="5">
    <source>
        <dbReference type="ARBA" id="ARBA00048542"/>
    </source>
</evidence>
<sequence>MNILHIDSSARQESHSRGLSAAIVKKLLEVAPGASTIRRDLGMDPLPHTPADYAVALSTPATLAAPPTGSLDVSEALIREIEAADVIVIGTPMYNFTIPSTLKAWIDQILRVGRTMKSTPAGKVGMLQDRPVFIGVTSGGVFAGDRANQPDFLTPYLTLALNSIGLKTLQFLPLQATAFLDRDQISVARENALAAIDLTVMEDLLSVYGRPASERASTPRRVGRAEGSLPVEIFAALREAGVARDPSLMRPARPTPVP</sequence>
<proteinExistence type="inferred from homology"/>